<dbReference type="Proteomes" id="UP000551758">
    <property type="component" value="Unassembled WGS sequence"/>
</dbReference>
<dbReference type="AlphaFoldDB" id="A0A7J7FKF6"/>
<proteinExistence type="predicted"/>
<keyword evidence="2" id="KW-1185">Reference proteome</keyword>
<gene>
    <name evidence="1" type="ORF">HPG69_017664</name>
</gene>
<dbReference type="EMBL" id="JACDTQ010000473">
    <property type="protein sequence ID" value="KAF5928124.1"/>
    <property type="molecule type" value="Genomic_DNA"/>
</dbReference>
<protein>
    <submittedName>
        <fullName evidence="1">Uncharacterized protein</fullName>
    </submittedName>
</protein>
<evidence type="ECO:0000313" key="1">
    <source>
        <dbReference type="EMBL" id="KAF5928124.1"/>
    </source>
</evidence>
<evidence type="ECO:0000313" key="2">
    <source>
        <dbReference type="Proteomes" id="UP000551758"/>
    </source>
</evidence>
<name>A0A7J7FKF6_DICBM</name>
<accession>A0A7J7FKF6</accession>
<reference evidence="1 2" key="1">
    <citation type="journal article" date="2020" name="Mol. Biol. Evol.">
        <title>Interspecific Gene Flow and the Evolution of Specialization in Black and White Rhinoceros.</title>
        <authorList>
            <person name="Moodley Y."/>
            <person name="Westbury M.V."/>
            <person name="Russo I.M."/>
            <person name="Gopalakrishnan S."/>
            <person name="Rakotoarivelo A."/>
            <person name="Olsen R.A."/>
            <person name="Prost S."/>
            <person name="Tunstall T."/>
            <person name="Ryder O.A."/>
            <person name="Dalen L."/>
            <person name="Bruford M.W."/>
        </authorList>
    </citation>
    <scope>NUCLEOTIDE SEQUENCE [LARGE SCALE GENOMIC DNA]</scope>
    <source>
        <strain evidence="1">SBR-YM</strain>
        <tissue evidence="1">Skin</tissue>
    </source>
</reference>
<comment type="caution">
    <text evidence="1">The sequence shown here is derived from an EMBL/GenBank/DDBJ whole genome shotgun (WGS) entry which is preliminary data.</text>
</comment>
<organism evidence="1 2">
    <name type="scientific">Diceros bicornis minor</name>
    <name type="common">South-central black rhinoceros</name>
    <dbReference type="NCBI Taxonomy" id="77932"/>
    <lineage>
        <taxon>Eukaryota</taxon>
        <taxon>Metazoa</taxon>
        <taxon>Chordata</taxon>
        <taxon>Craniata</taxon>
        <taxon>Vertebrata</taxon>
        <taxon>Euteleostomi</taxon>
        <taxon>Mammalia</taxon>
        <taxon>Eutheria</taxon>
        <taxon>Laurasiatheria</taxon>
        <taxon>Perissodactyla</taxon>
        <taxon>Rhinocerotidae</taxon>
        <taxon>Diceros</taxon>
    </lineage>
</organism>
<sequence>MGLSPTSLLLCHLPGHKATGTPYVDVGATGAGCPIQNFAGSPEGPVAEPTPTSSDSADVFRKMDIINVTALPLVPVDEHLAVSVVARNAMKNAMRKNMEDNPPSFNYPFCSLSVNIFPILPGLDPIGYNGILAIERFELEKKVLREKSRSGPGDRGKNPFS</sequence>